<dbReference type="InterPro" id="IPR041698">
    <property type="entry name" value="Methyltransf_25"/>
</dbReference>
<dbReference type="Proteomes" id="UP001209694">
    <property type="component" value="Unassembled WGS sequence"/>
</dbReference>
<sequence>MSNKLREHYRDLYKKYGERVESIQWSTIESQEKRFEILLDVVAKDNSILDLGSGLGDLYAYSRKRGHVGSYLGLDFVDEFIEASNKKYSAKSDAKFEQFDINKSELPEGYDFILVSGMFNNLMEDNWSFICETLQKMFKVCNSGLAINCLSKYVDYFDDGLYYTDPLQLFDYCKKNISKFVTLRHDYLVKEGSVPFEFTLYLFK</sequence>
<dbReference type="SUPFAM" id="SSF53335">
    <property type="entry name" value="S-adenosyl-L-methionine-dependent methyltransferases"/>
    <property type="match status" value="1"/>
</dbReference>
<evidence type="ECO:0000259" key="1">
    <source>
        <dbReference type="Pfam" id="PF13649"/>
    </source>
</evidence>
<evidence type="ECO:0000313" key="2">
    <source>
        <dbReference type="EMBL" id="MCW7516297.1"/>
    </source>
</evidence>
<dbReference type="Pfam" id="PF13649">
    <property type="entry name" value="Methyltransf_25"/>
    <property type="match status" value="1"/>
</dbReference>
<dbReference type="EMBL" id="JAMQQD010000005">
    <property type="protein sequence ID" value="MCW7516297.1"/>
    <property type="molecule type" value="Genomic_DNA"/>
</dbReference>
<comment type="caution">
    <text evidence="2">The sequence shown here is derived from an EMBL/GenBank/DDBJ whole genome shotgun (WGS) entry which is preliminary data.</text>
</comment>
<dbReference type="RefSeq" id="WP_265355991.1">
    <property type="nucleotide sequence ID" value="NZ_JAMQPS010000002.1"/>
</dbReference>
<dbReference type="GO" id="GO:0008168">
    <property type="term" value="F:methyltransferase activity"/>
    <property type="evidence" value="ECO:0007669"/>
    <property type="project" value="UniProtKB-KW"/>
</dbReference>
<keyword evidence="2" id="KW-0808">Transferase</keyword>
<evidence type="ECO:0000313" key="3">
    <source>
        <dbReference type="Proteomes" id="UP001209694"/>
    </source>
</evidence>
<name>A0AAW5VEG5_9LEPT</name>
<proteinExistence type="predicted"/>
<gene>
    <name evidence="2" type="ORF">ND810_14110</name>
</gene>
<organism evidence="2 3">
    <name type="scientific">Leptospira levettii</name>
    <dbReference type="NCBI Taxonomy" id="2023178"/>
    <lineage>
        <taxon>Bacteria</taxon>
        <taxon>Pseudomonadati</taxon>
        <taxon>Spirochaetota</taxon>
        <taxon>Spirochaetia</taxon>
        <taxon>Leptospirales</taxon>
        <taxon>Leptospiraceae</taxon>
        <taxon>Leptospira</taxon>
    </lineage>
</organism>
<dbReference type="InterPro" id="IPR029063">
    <property type="entry name" value="SAM-dependent_MTases_sf"/>
</dbReference>
<keyword evidence="2" id="KW-0489">Methyltransferase</keyword>
<protein>
    <submittedName>
        <fullName evidence="2">Class I SAM-dependent methyltransferase</fullName>
    </submittedName>
</protein>
<dbReference type="CDD" id="cd02440">
    <property type="entry name" value="AdoMet_MTases"/>
    <property type="match status" value="1"/>
</dbReference>
<dbReference type="GO" id="GO:0032259">
    <property type="term" value="P:methylation"/>
    <property type="evidence" value="ECO:0007669"/>
    <property type="project" value="UniProtKB-KW"/>
</dbReference>
<accession>A0AAW5VEG5</accession>
<feature type="domain" description="Methyltransferase" evidence="1">
    <location>
        <begin position="48"/>
        <end position="139"/>
    </location>
</feature>
<reference evidence="2" key="1">
    <citation type="submission" date="2022-06" db="EMBL/GenBank/DDBJ databases">
        <title>Leptospira isolates from biofilms formed at urban environments.</title>
        <authorList>
            <person name="Ribeiro P.S."/>
            <person name="Sousa T."/>
            <person name="Carvalho N."/>
            <person name="Aburjaile F."/>
            <person name="Neves F."/>
            <person name="Oliveira D."/>
            <person name="Blanco L."/>
            <person name="Lima J."/>
            <person name="Costa F."/>
            <person name="Brenig B."/>
            <person name="Soares S."/>
            <person name="Ramos R."/>
            <person name="Goes-Neto A."/>
            <person name="Matiuzzi M."/>
            <person name="Azevedo V."/>
            <person name="Ristow P."/>
        </authorList>
    </citation>
    <scope>NUCLEOTIDE SEQUENCE</scope>
    <source>
        <strain evidence="2">VSF7</strain>
    </source>
</reference>
<dbReference type="Gene3D" id="3.40.50.150">
    <property type="entry name" value="Vaccinia Virus protein VP39"/>
    <property type="match status" value="1"/>
</dbReference>
<dbReference type="AlphaFoldDB" id="A0AAW5VEG5"/>